<proteinExistence type="predicted"/>
<evidence type="ECO:0000313" key="2">
    <source>
        <dbReference type="EMBL" id="MBM3117825.1"/>
    </source>
</evidence>
<feature type="transmembrane region" description="Helical" evidence="1">
    <location>
        <begin position="160"/>
        <end position="178"/>
    </location>
</feature>
<keyword evidence="1" id="KW-0472">Membrane</keyword>
<sequence length="181" mass="19023">METNRWLWLLLLAGVAAGPGWYVYARFFSGQTIASHPLQQSPAAQSITQTVSLDQGPIGIVLKGSVGGRRFGPENRADFAIEVRQNGQLLGKDVLVFVDAKTASDAVPDRTPNRLALAPITLTAPGTLTISVAAVGAQSLPVHDLVLEVRGGVRASPTHWLVAGALLALGAAVMLILGSRR</sequence>
<keyword evidence="1" id="KW-0812">Transmembrane</keyword>
<dbReference type="RefSeq" id="WP_203540007.1">
    <property type="nucleotide sequence ID" value="NZ_JAESND010000015.1"/>
</dbReference>
<reference evidence="2 3" key="1">
    <citation type="submission" date="2021-01" db="EMBL/GenBank/DDBJ databases">
        <title>Draft Genome Sequence and Polyhydroxyalkanoate Biosynthetic Potential of Jeongeupia naejangsanensis Type Strain DSM 24253.</title>
        <authorList>
            <person name="Turrini P."/>
            <person name="Artuso I."/>
            <person name="Lugli G.A."/>
            <person name="Frangipani E."/>
            <person name="Ventura M."/>
            <person name="Visca P."/>
        </authorList>
    </citation>
    <scope>NUCLEOTIDE SEQUENCE [LARGE SCALE GENOMIC DNA]</scope>
    <source>
        <strain evidence="2 3">DSM 24253</strain>
    </source>
</reference>
<organism evidence="2 3">
    <name type="scientific">Jeongeupia naejangsanensis</name>
    <dbReference type="NCBI Taxonomy" id="613195"/>
    <lineage>
        <taxon>Bacteria</taxon>
        <taxon>Pseudomonadati</taxon>
        <taxon>Pseudomonadota</taxon>
        <taxon>Betaproteobacteria</taxon>
        <taxon>Neisseriales</taxon>
        <taxon>Chitinibacteraceae</taxon>
        <taxon>Jeongeupia</taxon>
    </lineage>
</organism>
<keyword evidence="1" id="KW-1133">Transmembrane helix</keyword>
<protein>
    <submittedName>
        <fullName evidence="2">Uncharacterized protein</fullName>
    </submittedName>
</protein>
<accession>A0ABS2BQB4</accession>
<gene>
    <name evidence="2" type="ORF">JMJ54_18480</name>
</gene>
<evidence type="ECO:0000313" key="3">
    <source>
        <dbReference type="Proteomes" id="UP000809431"/>
    </source>
</evidence>
<evidence type="ECO:0000256" key="1">
    <source>
        <dbReference type="SAM" id="Phobius"/>
    </source>
</evidence>
<dbReference type="EMBL" id="JAESND010000015">
    <property type="protein sequence ID" value="MBM3117825.1"/>
    <property type="molecule type" value="Genomic_DNA"/>
</dbReference>
<keyword evidence="3" id="KW-1185">Reference proteome</keyword>
<dbReference type="Proteomes" id="UP000809431">
    <property type="component" value="Unassembled WGS sequence"/>
</dbReference>
<name>A0ABS2BQB4_9NEIS</name>
<comment type="caution">
    <text evidence="2">The sequence shown here is derived from an EMBL/GenBank/DDBJ whole genome shotgun (WGS) entry which is preliminary data.</text>
</comment>